<protein>
    <submittedName>
        <fullName evidence="1">Accessory Sec system S-layer assembly protein</fullName>
    </submittedName>
</protein>
<dbReference type="InterPro" id="IPR030911">
    <property type="entry name" value="Sec_acc_SLAP"/>
</dbReference>
<dbReference type="EMBL" id="JAPJDA010000073">
    <property type="protein sequence ID" value="MCX2839929.1"/>
    <property type="molecule type" value="Genomic_DNA"/>
</dbReference>
<reference evidence="1" key="1">
    <citation type="submission" date="2022-11" db="EMBL/GenBank/DDBJ databases">
        <title>Salinimicrobium profundisediminis sp. nov., isolated from deep-sea sediment of the Mariana Trench.</title>
        <authorList>
            <person name="Fu H."/>
        </authorList>
    </citation>
    <scope>NUCLEOTIDE SEQUENCE</scope>
    <source>
        <strain evidence="1">MT39</strain>
    </source>
</reference>
<dbReference type="AlphaFoldDB" id="A0A9X3I2R4"/>
<keyword evidence="2" id="KW-1185">Reference proteome</keyword>
<dbReference type="Proteomes" id="UP001148482">
    <property type="component" value="Unassembled WGS sequence"/>
</dbReference>
<comment type="caution">
    <text evidence="1">The sequence shown here is derived from an EMBL/GenBank/DDBJ whole genome shotgun (WGS) entry which is preliminary data.</text>
</comment>
<evidence type="ECO:0000313" key="2">
    <source>
        <dbReference type="Proteomes" id="UP001148482"/>
    </source>
</evidence>
<organism evidence="1 2">
    <name type="scientific">Salinimicrobium profundisediminis</name>
    <dbReference type="NCBI Taxonomy" id="2994553"/>
    <lineage>
        <taxon>Bacteria</taxon>
        <taxon>Pseudomonadati</taxon>
        <taxon>Bacteroidota</taxon>
        <taxon>Flavobacteriia</taxon>
        <taxon>Flavobacteriales</taxon>
        <taxon>Flavobacteriaceae</taxon>
        <taxon>Salinimicrobium</taxon>
    </lineage>
</organism>
<gene>
    <name evidence="1" type="ORF">OQ279_17520</name>
</gene>
<name>A0A9X3I2R4_9FLAO</name>
<evidence type="ECO:0000313" key="1">
    <source>
        <dbReference type="EMBL" id="MCX2839929.1"/>
    </source>
</evidence>
<proteinExistence type="predicted"/>
<dbReference type="NCBIfam" id="TIGR04398">
    <property type="entry name" value="SLAP_DUP"/>
    <property type="match status" value="2"/>
</dbReference>
<accession>A0A9X3I2R4</accession>
<sequence>MGILSIFRRKNKEDIKMTGLDSSVSSTELLNETDEKSQEDQIHTELSLHPSWNVENEQLYVLRFLNNDLAPLKPNQISLAGIELNDEDHGIEVTAFVRNSLAKGIKFHELTLVLLDADKKLAARHTFDLGALGEVPGRSSRPWTFIFPVDSIVNREFSHKDWTLAIELKEKHKLDLHETWVKAISNEQRENLEKLVSSLEAPKPGEVNFYGLNAQIAENKDLQVTMLLRNGHEKNVAFHQLPLIVEDAAGEKVAEGSFKLEDFELKANTSRPWTFIFPASLVKKENPDLSKWRAYPIQ</sequence>
<dbReference type="InterPro" id="IPR030910">
    <property type="entry name" value="SLAP_dom"/>
</dbReference>
<dbReference type="NCBIfam" id="TIGR04399">
    <property type="entry name" value="acc_Sec_SLAP"/>
    <property type="match status" value="1"/>
</dbReference>